<name>A0A0G0Q8J5_9BACT</name>
<dbReference type="Pfam" id="PF12728">
    <property type="entry name" value="HTH_17"/>
    <property type="match status" value="1"/>
</dbReference>
<evidence type="ECO:0000259" key="1">
    <source>
        <dbReference type="Pfam" id="PF12728"/>
    </source>
</evidence>
<evidence type="ECO:0000313" key="3">
    <source>
        <dbReference type="Proteomes" id="UP000034137"/>
    </source>
</evidence>
<reference evidence="2 3" key="1">
    <citation type="journal article" date="2015" name="Nature">
        <title>rRNA introns, odd ribosomes, and small enigmatic genomes across a large radiation of phyla.</title>
        <authorList>
            <person name="Brown C.T."/>
            <person name="Hug L.A."/>
            <person name="Thomas B.C."/>
            <person name="Sharon I."/>
            <person name="Castelle C.J."/>
            <person name="Singh A."/>
            <person name="Wilkins M.J."/>
            <person name="Williams K.H."/>
            <person name="Banfield J.F."/>
        </authorList>
    </citation>
    <scope>NUCLEOTIDE SEQUENCE [LARGE SCALE GENOMIC DNA]</scope>
</reference>
<dbReference type="InterPro" id="IPR041657">
    <property type="entry name" value="HTH_17"/>
</dbReference>
<gene>
    <name evidence="2" type="ORF">UT64_C0005G0006</name>
</gene>
<dbReference type="AlphaFoldDB" id="A0A0G0Q8J5"/>
<comment type="caution">
    <text evidence="2">The sequence shown here is derived from an EMBL/GenBank/DDBJ whole genome shotgun (WGS) entry which is preliminary data.</text>
</comment>
<accession>A0A0G0Q8J5</accession>
<protein>
    <recommendedName>
        <fullName evidence="1">Helix-turn-helix domain-containing protein</fullName>
    </recommendedName>
</protein>
<sequence length="92" mass="10468">MTENSNNFTENEIENLGANPIWLSVSEAAKFGGVTGKTIRRAIQAKSIKYKVVKDRYLIELSSVVSYLNTSIKLKNKFNIYGFGQYVDKWVE</sequence>
<proteinExistence type="predicted"/>
<organism evidence="2 3">
    <name type="scientific">Candidatus Falkowbacteria bacterium GW2011_GWF2_39_8</name>
    <dbReference type="NCBI Taxonomy" id="1618642"/>
    <lineage>
        <taxon>Bacteria</taxon>
        <taxon>Candidatus Falkowiibacteriota</taxon>
    </lineage>
</organism>
<dbReference type="Proteomes" id="UP000034137">
    <property type="component" value="Unassembled WGS sequence"/>
</dbReference>
<feature type="domain" description="Helix-turn-helix" evidence="1">
    <location>
        <begin position="22"/>
        <end position="69"/>
    </location>
</feature>
<evidence type="ECO:0000313" key="2">
    <source>
        <dbReference type="EMBL" id="KKR33626.1"/>
    </source>
</evidence>
<dbReference type="EMBL" id="LBXO01000005">
    <property type="protein sequence ID" value="KKR33626.1"/>
    <property type="molecule type" value="Genomic_DNA"/>
</dbReference>